<keyword evidence="4" id="KW-0735">Signal-anchor</keyword>
<reference evidence="7" key="1">
    <citation type="submission" date="2020-07" db="EMBL/GenBank/DDBJ databases">
        <title>Genome sequence and genetic diversity analysis of an under-domesticated orphan crop, white fonio (Digitaria exilis).</title>
        <authorList>
            <person name="Bennetzen J.L."/>
            <person name="Chen S."/>
            <person name="Ma X."/>
            <person name="Wang X."/>
            <person name="Yssel A.E.J."/>
            <person name="Chaluvadi S.R."/>
            <person name="Johnson M."/>
            <person name="Gangashetty P."/>
            <person name="Hamidou F."/>
            <person name="Sanogo M.D."/>
            <person name="Zwaenepoel A."/>
            <person name="Wallace J."/>
            <person name="Van De Peer Y."/>
            <person name="Van Deynze A."/>
        </authorList>
    </citation>
    <scope>NUCLEOTIDE SEQUENCE</scope>
    <source>
        <tissue evidence="7">Leaves</tissue>
    </source>
</reference>
<dbReference type="Pfam" id="PF03016">
    <property type="entry name" value="Exostosin_GT47"/>
    <property type="match status" value="1"/>
</dbReference>
<evidence type="ECO:0000259" key="6">
    <source>
        <dbReference type="Pfam" id="PF03016"/>
    </source>
</evidence>
<keyword evidence="3" id="KW-0808">Transferase</keyword>
<comment type="caution">
    <text evidence="7">The sequence shown here is derived from an EMBL/GenBank/DDBJ whole genome shotgun (WGS) entry which is preliminary data.</text>
</comment>
<dbReference type="PANTHER" id="PTHR11062:SF74">
    <property type="entry name" value="OS12G0224400 PROTEIN"/>
    <property type="match status" value="1"/>
</dbReference>
<evidence type="ECO:0000313" key="7">
    <source>
        <dbReference type="EMBL" id="KAF8648346.1"/>
    </source>
</evidence>
<accession>A0A835A501</accession>
<evidence type="ECO:0000313" key="8">
    <source>
        <dbReference type="Proteomes" id="UP000636709"/>
    </source>
</evidence>
<keyword evidence="4" id="KW-0812">Transmembrane</keyword>
<keyword evidence="5" id="KW-0333">Golgi apparatus</keyword>
<dbReference type="GO" id="GO:0016757">
    <property type="term" value="F:glycosyltransferase activity"/>
    <property type="evidence" value="ECO:0007669"/>
    <property type="project" value="UniProtKB-KW"/>
</dbReference>
<evidence type="ECO:0000256" key="5">
    <source>
        <dbReference type="ARBA" id="ARBA00023034"/>
    </source>
</evidence>
<dbReference type="InterPro" id="IPR040911">
    <property type="entry name" value="Exostosin_GT47"/>
</dbReference>
<feature type="domain" description="Exostosin GT47" evidence="6">
    <location>
        <begin position="5"/>
        <end position="275"/>
    </location>
</feature>
<gene>
    <name evidence="7" type="ORF">HU200_064930</name>
</gene>
<comment type="similarity">
    <text evidence="2">Belongs to the glycosyltransferase 47 family.</text>
</comment>
<comment type="subcellular location">
    <subcellularLocation>
        <location evidence="1">Golgi apparatus membrane</location>
        <topology evidence="1">Single-pass type II membrane protein</topology>
    </subcellularLocation>
</comment>
<dbReference type="EMBL" id="JACEFO010002816">
    <property type="protein sequence ID" value="KAF8648346.1"/>
    <property type="molecule type" value="Genomic_DNA"/>
</dbReference>
<dbReference type="InterPro" id="IPR004263">
    <property type="entry name" value="Exostosin"/>
</dbReference>
<dbReference type="OrthoDB" id="625927at2759"/>
<evidence type="ECO:0000256" key="4">
    <source>
        <dbReference type="ARBA" id="ARBA00022968"/>
    </source>
</evidence>
<evidence type="ECO:0000256" key="2">
    <source>
        <dbReference type="ARBA" id="ARBA00010271"/>
    </source>
</evidence>
<evidence type="ECO:0000256" key="3">
    <source>
        <dbReference type="ARBA" id="ARBA00022676"/>
    </source>
</evidence>
<keyword evidence="3" id="KW-0328">Glycosyltransferase</keyword>
<organism evidence="7 8">
    <name type="scientific">Digitaria exilis</name>
    <dbReference type="NCBI Taxonomy" id="1010633"/>
    <lineage>
        <taxon>Eukaryota</taxon>
        <taxon>Viridiplantae</taxon>
        <taxon>Streptophyta</taxon>
        <taxon>Embryophyta</taxon>
        <taxon>Tracheophyta</taxon>
        <taxon>Spermatophyta</taxon>
        <taxon>Magnoliopsida</taxon>
        <taxon>Liliopsida</taxon>
        <taxon>Poales</taxon>
        <taxon>Poaceae</taxon>
        <taxon>PACMAD clade</taxon>
        <taxon>Panicoideae</taxon>
        <taxon>Panicodae</taxon>
        <taxon>Paniceae</taxon>
        <taxon>Anthephorinae</taxon>
        <taxon>Digitaria</taxon>
    </lineage>
</organism>
<keyword evidence="8" id="KW-1185">Reference proteome</keyword>
<name>A0A835A501_9POAL</name>
<sequence length="351" mass="39800">MQLYECLTDDPTAADAVYVPYYAAMEMQPHTCGPFNSTVRDGATQQLLMWLSSRPAWSAFGGRDHFMVASRTSWMFRRVAGDDDTGCGNSFMLRPETRNMTVVTYETAIWEQPRRDFAVPYPSYFHPASAGEVATWQARMRATSRPWLFAFAGARRPNGTLPIRDHIFDACDAAIPRRSCGKLDCDGGHGANDCRSPRKLMALFSSSRFCLQPLGDSFMRRSSVDAIMAGCIPVFFHEASTFEKQYQWHQSNNGRRYYVFIDQEDVLQGKVDIEEALSRYSDGEAAAMREEVINMIPRFLYKDPRVRFAGDMRDAFDITIDEVIARIRMIKEEEDLGKKEKSDGVVIANGS</sequence>
<dbReference type="PANTHER" id="PTHR11062">
    <property type="entry name" value="EXOSTOSIN HEPARAN SULFATE GLYCOSYLTRANSFERASE -RELATED"/>
    <property type="match status" value="1"/>
</dbReference>
<protein>
    <recommendedName>
        <fullName evidence="6">Exostosin GT47 domain-containing protein</fullName>
    </recommendedName>
</protein>
<dbReference type="GO" id="GO:0000139">
    <property type="term" value="C:Golgi membrane"/>
    <property type="evidence" value="ECO:0007669"/>
    <property type="project" value="UniProtKB-SubCell"/>
</dbReference>
<dbReference type="AlphaFoldDB" id="A0A835A501"/>
<evidence type="ECO:0000256" key="1">
    <source>
        <dbReference type="ARBA" id="ARBA00004323"/>
    </source>
</evidence>
<proteinExistence type="inferred from homology"/>
<dbReference type="Proteomes" id="UP000636709">
    <property type="component" value="Unassembled WGS sequence"/>
</dbReference>